<sequence>MLNEDELYHMLNKDDLWDAELLVIPKKQNLPHATNTAEVTDKLCLHGLCHR</sequence>
<dbReference type="EMBL" id="CAKLBY020000195">
    <property type="protein sequence ID" value="CAK7933592.1"/>
    <property type="molecule type" value="Genomic_DNA"/>
</dbReference>
<comment type="caution">
    <text evidence="3">The sequence shown here is derived from an EMBL/GenBank/DDBJ whole genome shotgun (WGS) entry which is preliminary data.</text>
</comment>
<accession>A0AAV1UIS8</accession>
<dbReference type="InterPro" id="IPR027417">
    <property type="entry name" value="P-loop_NTPase"/>
</dbReference>
<dbReference type="GO" id="GO:0003924">
    <property type="term" value="F:GTPase activity"/>
    <property type="evidence" value="ECO:0007669"/>
    <property type="project" value="InterPro"/>
</dbReference>
<protein>
    <submittedName>
        <fullName evidence="3">Uncharacterized protein</fullName>
    </submittedName>
</protein>
<gene>
    <name evidence="3" type="ORF">PM001_LOCUS18742</name>
</gene>
<keyword evidence="2" id="KW-0342">GTP-binding</keyword>
<dbReference type="InterPro" id="IPR006689">
    <property type="entry name" value="Small_GTPase_ARF/SAR"/>
</dbReference>
<evidence type="ECO:0000313" key="3">
    <source>
        <dbReference type="EMBL" id="CAK7933592.1"/>
    </source>
</evidence>
<proteinExistence type="predicted"/>
<keyword evidence="1" id="KW-0547">Nucleotide-binding</keyword>
<name>A0AAV1UIS8_9STRA</name>
<dbReference type="GO" id="GO:0005525">
    <property type="term" value="F:GTP binding"/>
    <property type="evidence" value="ECO:0007669"/>
    <property type="project" value="UniProtKB-KW"/>
</dbReference>
<reference evidence="3" key="1">
    <citation type="submission" date="2024-01" db="EMBL/GenBank/DDBJ databases">
        <authorList>
            <person name="Webb A."/>
        </authorList>
    </citation>
    <scope>NUCLEOTIDE SEQUENCE</scope>
    <source>
        <strain evidence="3">Pm1</strain>
    </source>
</reference>
<evidence type="ECO:0000256" key="2">
    <source>
        <dbReference type="ARBA" id="ARBA00023134"/>
    </source>
</evidence>
<dbReference type="Gene3D" id="3.40.50.300">
    <property type="entry name" value="P-loop containing nucleotide triphosphate hydrolases"/>
    <property type="match status" value="1"/>
</dbReference>
<evidence type="ECO:0000313" key="4">
    <source>
        <dbReference type="Proteomes" id="UP001162060"/>
    </source>
</evidence>
<organism evidence="3 4">
    <name type="scientific">Peronospora matthiolae</name>
    <dbReference type="NCBI Taxonomy" id="2874970"/>
    <lineage>
        <taxon>Eukaryota</taxon>
        <taxon>Sar</taxon>
        <taxon>Stramenopiles</taxon>
        <taxon>Oomycota</taxon>
        <taxon>Peronosporomycetes</taxon>
        <taxon>Peronosporales</taxon>
        <taxon>Peronosporaceae</taxon>
        <taxon>Peronospora</taxon>
    </lineage>
</organism>
<dbReference type="Pfam" id="PF00025">
    <property type="entry name" value="Arf"/>
    <property type="match status" value="1"/>
</dbReference>
<dbReference type="Proteomes" id="UP001162060">
    <property type="component" value="Unassembled WGS sequence"/>
</dbReference>
<dbReference type="AlphaFoldDB" id="A0AAV1UIS8"/>
<evidence type="ECO:0000256" key="1">
    <source>
        <dbReference type="ARBA" id="ARBA00022741"/>
    </source>
</evidence>